<accession>A0A1J5PUE2</accession>
<sequence>MGDPSLLPAEWRGDIARAPDQTHLARIVADYVAGMTDRFALQEHARLIGPVA</sequence>
<dbReference type="GO" id="GO:0016787">
    <property type="term" value="F:hydrolase activity"/>
    <property type="evidence" value="ECO:0007669"/>
    <property type="project" value="UniProtKB-KW"/>
</dbReference>
<evidence type="ECO:0000259" key="2">
    <source>
        <dbReference type="Pfam" id="PF13286"/>
    </source>
</evidence>
<dbReference type="Pfam" id="PF13286">
    <property type="entry name" value="HD_assoc"/>
    <property type="match status" value="1"/>
</dbReference>
<organism evidence="3">
    <name type="scientific">mine drainage metagenome</name>
    <dbReference type="NCBI Taxonomy" id="410659"/>
    <lineage>
        <taxon>unclassified sequences</taxon>
        <taxon>metagenomes</taxon>
        <taxon>ecological metagenomes</taxon>
    </lineage>
</organism>
<keyword evidence="1 3" id="KW-0378">Hydrolase</keyword>
<protein>
    <submittedName>
        <fullName evidence="3">Deoxyguanosinetriphosphate triphosphohydrolase-like protein</fullName>
    </submittedName>
</protein>
<comment type="caution">
    <text evidence="3">The sequence shown here is derived from an EMBL/GenBank/DDBJ whole genome shotgun (WGS) entry which is preliminary data.</text>
</comment>
<dbReference type="InterPro" id="IPR026875">
    <property type="entry name" value="PHydrolase_assoc_dom"/>
</dbReference>
<dbReference type="Gene3D" id="1.10.3210.10">
    <property type="entry name" value="Hypothetical protein af1432"/>
    <property type="match status" value="1"/>
</dbReference>
<reference evidence="3" key="1">
    <citation type="submission" date="2016-10" db="EMBL/GenBank/DDBJ databases">
        <title>Sequence of Gallionella enrichment culture.</title>
        <authorList>
            <person name="Poehlein A."/>
            <person name="Muehling M."/>
            <person name="Daniel R."/>
        </authorList>
    </citation>
    <scope>NUCLEOTIDE SEQUENCE</scope>
</reference>
<dbReference type="EMBL" id="MLJW01002398">
    <property type="protein sequence ID" value="OIQ74746.1"/>
    <property type="molecule type" value="Genomic_DNA"/>
</dbReference>
<evidence type="ECO:0000256" key="1">
    <source>
        <dbReference type="ARBA" id="ARBA00022801"/>
    </source>
</evidence>
<feature type="domain" description="Phosphohydrolase-associated" evidence="2">
    <location>
        <begin position="1"/>
        <end position="46"/>
    </location>
</feature>
<name>A0A1J5PUE2_9ZZZZ</name>
<dbReference type="AlphaFoldDB" id="A0A1J5PUE2"/>
<evidence type="ECO:0000313" key="3">
    <source>
        <dbReference type="EMBL" id="OIQ74746.1"/>
    </source>
</evidence>
<proteinExistence type="predicted"/>
<gene>
    <name evidence="3" type="ORF">GALL_435940</name>
</gene>